<evidence type="ECO:0000313" key="6">
    <source>
        <dbReference type="EMBL" id="OLT60270.1"/>
    </source>
</evidence>
<dbReference type="InterPro" id="IPR028098">
    <property type="entry name" value="Glyco_trans_4-like_N"/>
</dbReference>
<evidence type="ECO:0000259" key="5">
    <source>
        <dbReference type="Pfam" id="PF13439"/>
    </source>
</evidence>
<dbReference type="Pfam" id="PF00534">
    <property type="entry name" value="Glycos_transf_1"/>
    <property type="match status" value="1"/>
</dbReference>
<dbReference type="GO" id="GO:0016757">
    <property type="term" value="F:glycosyltransferase activity"/>
    <property type="evidence" value="ECO:0007669"/>
    <property type="project" value="UniProtKB-KW"/>
</dbReference>
<protein>
    <submittedName>
        <fullName evidence="6">Colanic acid biosynthesis glycosyltransferase WcaL</fullName>
    </submittedName>
</protein>
<dbReference type="AlphaFoldDB" id="A0A1U7N2U5"/>
<comment type="caution">
    <text evidence="6">The sequence shown here is derived from an EMBL/GenBank/DDBJ whole genome shotgun (WGS) entry which is preliminary data.</text>
</comment>
<evidence type="ECO:0000256" key="2">
    <source>
        <dbReference type="ARBA" id="ARBA00022676"/>
    </source>
</evidence>
<keyword evidence="7" id="KW-1185">Reference proteome</keyword>
<evidence type="ECO:0000256" key="3">
    <source>
        <dbReference type="ARBA" id="ARBA00022679"/>
    </source>
</evidence>
<dbReference type="Pfam" id="PF13439">
    <property type="entry name" value="Glyco_transf_4"/>
    <property type="match status" value="1"/>
</dbReference>
<evidence type="ECO:0000313" key="7">
    <source>
        <dbReference type="Proteomes" id="UP000186657"/>
    </source>
</evidence>
<dbReference type="Gene3D" id="3.40.50.2000">
    <property type="entry name" value="Glycogen Phosphorylase B"/>
    <property type="match status" value="2"/>
</dbReference>
<dbReference type="RefSeq" id="WP_075900365.1">
    <property type="nucleotide sequence ID" value="NZ_MKZS01000001.1"/>
</dbReference>
<dbReference type="PANTHER" id="PTHR12526">
    <property type="entry name" value="GLYCOSYLTRANSFERASE"/>
    <property type="match status" value="1"/>
</dbReference>
<reference evidence="6 7" key="1">
    <citation type="submission" date="2016-10" db="EMBL/GenBank/DDBJ databases">
        <title>Comparative genomics uncovers the prolific and rare metabolic potential of the cyanobacterial genus Moorea.</title>
        <authorList>
            <person name="Leao T."/>
            <person name="Castelao G."/>
            <person name="Korobeynikov A."/>
            <person name="Monroe E.A."/>
            <person name="Podell S."/>
            <person name="Glukhov E."/>
            <person name="Allen E."/>
            <person name="Gerwick W.H."/>
            <person name="Gerwick L."/>
        </authorList>
    </citation>
    <scope>NUCLEOTIDE SEQUENCE [LARGE SCALE GENOMIC DNA]</scope>
    <source>
        <strain evidence="6 7">PNG5-198</strain>
    </source>
</reference>
<sequence length="394" mass="44753">MSIQLLDKRKIKVIHSYPFWLPQTQTWMYNQVRYLPDEVENHIVCERTENLEQFWLPNIHTLSDSSKWRYFWDKGVRKLQFRRHLGFLVEVAKRQGASILHSHFGDIGWGDLDAAKLAGLRQVVTFYGWDVNSLPKSSPHWQKRYQELFAKVDRILCEGPHMAQCIINLGCPADKVKVQHLGISIEEIPFKPRVWNPTEPLRVLIASSFTEKKGIPYALEALGQLQHQVSLEITIIGDANSQARNQAQKKKILATIEKNNLQSKVRLLGYQPHKVLFEEAYKHHIFLSPSVTASDGDTEGGAPVSLIEMAATGMPIVSTKHCDIPEVIIDGVTGLLAEERDVDGLVSHLQHLVAYPEQWYDLVQAGRKHIEAEYDARIQGSRLAGIYIGLNAMG</sequence>
<evidence type="ECO:0000259" key="4">
    <source>
        <dbReference type="Pfam" id="PF00534"/>
    </source>
</evidence>
<keyword evidence="2" id="KW-0328">Glycosyltransferase</keyword>
<feature type="domain" description="Glycosyl transferase family 1" evidence="4">
    <location>
        <begin position="197"/>
        <end position="368"/>
    </location>
</feature>
<accession>A0A1U7N2U5</accession>
<name>A0A1U7N2U5_9CYAN</name>
<evidence type="ECO:0000256" key="1">
    <source>
        <dbReference type="ARBA" id="ARBA00009481"/>
    </source>
</evidence>
<feature type="domain" description="Glycosyltransferase subfamily 4-like N-terminal" evidence="5">
    <location>
        <begin position="26"/>
        <end position="186"/>
    </location>
</feature>
<keyword evidence="3 6" id="KW-0808">Transferase</keyword>
<dbReference type="SUPFAM" id="SSF53756">
    <property type="entry name" value="UDP-Glycosyltransferase/glycogen phosphorylase"/>
    <property type="match status" value="1"/>
</dbReference>
<dbReference type="EMBL" id="MKZS01000001">
    <property type="protein sequence ID" value="OLT60270.1"/>
    <property type="molecule type" value="Genomic_DNA"/>
</dbReference>
<gene>
    <name evidence="6" type="ORF">BJP37_15780</name>
</gene>
<dbReference type="InterPro" id="IPR001296">
    <property type="entry name" value="Glyco_trans_1"/>
</dbReference>
<comment type="similarity">
    <text evidence="1">Belongs to the glycosyltransferase group 1 family. Glycosyltransferase 4 subfamily.</text>
</comment>
<organism evidence="6 7">
    <name type="scientific">Moorena bouillonii PNG</name>
    <dbReference type="NCBI Taxonomy" id="568701"/>
    <lineage>
        <taxon>Bacteria</taxon>
        <taxon>Bacillati</taxon>
        <taxon>Cyanobacteriota</taxon>
        <taxon>Cyanophyceae</taxon>
        <taxon>Coleofasciculales</taxon>
        <taxon>Coleofasciculaceae</taxon>
        <taxon>Moorena</taxon>
    </lineage>
</organism>
<proteinExistence type="inferred from homology"/>
<dbReference type="Proteomes" id="UP000186657">
    <property type="component" value="Unassembled WGS sequence"/>
</dbReference>
<dbReference type="PANTHER" id="PTHR12526:SF640">
    <property type="entry name" value="COLANIC ACID BIOSYNTHESIS GLYCOSYLTRANSFERASE WCAL-RELATED"/>
    <property type="match status" value="1"/>
</dbReference>